<gene>
    <name evidence="3" type="ORF">IC230_08455</name>
</gene>
<name>A0A927GCM7_9BACT</name>
<dbReference type="PROSITE" id="PS51257">
    <property type="entry name" value="PROKAR_LIPOPROTEIN"/>
    <property type="match status" value="1"/>
</dbReference>
<feature type="signal peptide" evidence="2">
    <location>
        <begin position="1"/>
        <end position="25"/>
    </location>
</feature>
<dbReference type="PANTHER" id="PTHR37489:SF1">
    <property type="entry name" value="DUF3500 DOMAIN-CONTAINING PROTEIN"/>
    <property type="match status" value="1"/>
</dbReference>
<protein>
    <submittedName>
        <fullName evidence="3">DUF3500 domain-containing protein</fullName>
    </submittedName>
</protein>
<dbReference type="EMBL" id="JACXAA010000002">
    <property type="protein sequence ID" value="MBD2752917.1"/>
    <property type="molecule type" value="Genomic_DNA"/>
</dbReference>
<dbReference type="AlphaFoldDB" id="A0A927GCM7"/>
<sequence length="395" mass="41433">MKKSISFGFLLAVLVAIFFACQDHAVDPGTGPGGTTGPGSGTGTMGPGTSSGVSIEASLTVTALMSNTTSTNTTCSGSTGLANVVCLTNAFLSTLDATQKNTAQLTYSLANAQKWSNLPAGLSARYGVNLASLTATQLAAFRNLMVAVLALHTANEGYDEMLGNLVADNVLYYAGGGTTYGAGNFYVSILGTPSTSGLWEILFTGHHYTQPYTFNGPSGSGYTPAFRGVEPTSVVSNTATGQSYQSMEQERVAFAAMLTGLSSGEQTTAKLSSTFSDIVLGPGQDWKFPTTKAGLRVGDLSTDKQKLVQEAIKLYVNDLDATTAASVLAKYTSELANTYIAYSGSTSVTAQNDYIRIDGPSVWIEFSYQGGVIIRNTPHPHSVWRDRTTDYGGTK</sequence>
<evidence type="ECO:0000256" key="1">
    <source>
        <dbReference type="SAM" id="MobiDB-lite"/>
    </source>
</evidence>
<comment type="caution">
    <text evidence="3">The sequence shown here is derived from an EMBL/GenBank/DDBJ whole genome shotgun (WGS) entry which is preliminary data.</text>
</comment>
<feature type="compositionally biased region" description="Gly residues" evidence="1">
    <location>
        <begin position="30"/>
        <end position="46"/>
    </location>
</feature>
<dbReference type="Pfam" id="PF12006">
    <property type="entry name" value="DUF3500"/>
    <property type="match status" value="1"/>
</dbReference>
<keyword evidence="4" id="KW-1185">Reference proteome</keyword>
<feature type="region of interest" description="Disordered" evidence="1">
    <location>
        <begin position="29"/>
        <end position="48"/>
    </location>
</feature>
<dbReference type="InterPro" id="IPR021889">
    <property type="entry name" value="DUF3500"/>
</dbReference>
<feature type="chain" id="PRO_5037435673" evidence="2">
    <location>
        <begin position="26"/>
        <end position="395"/>
    </location>
</feature>
<evidence type="ECO:0000256" key="2">
    <source>
        <dbReference type="SAM" id="SignalP"/>
    </source>
</evidence>
<dbReference type="Proteomes" id="UP000653797">
    <property type="component" value="Unassembled WGS sequence"/>
</dbReference>
<keyword evidence="2" id="KW-0732">Signal</keyword>
<accession>A0A927GCM7</accession>
<organism evidence="3 4">
    <name type="scientific">Spirosoma validum</name>
    <dbReference type="NCBI Taxonomy" id="2771355"/>
    <lineage>
        <taxon>Bacteria</taxon>
        <taxon>Pseudomonadati</taxon>
        <taxon>Bacteroidota</taxon>
        <taxon>Cytophagia</taxon>
        <taxon>Cytophagales</taxon>
        <taxon>Cytophagaceae</taxon>
        <taxon>Spirosoma</taxon>
    </lineage>
</organism>
<dbReference type="RefSeq" id="WP_191038529.1">
    <property type="nucleotide sequence ID" value="NZ_JACXAA010000002.1"/>
</dbReference>
<evidence type="ECO:0000313" key="3">
    <source>
        <dbReference type="EMBL" id="MBD2752917.1"/>
    </source>
</evidence>
<evidence type="ECO:0000313" key="4">
    <source>
        <dbReference type="Proteomes" id="UP000653797"/>
    </source>
</evidence>
<proteinExistence type="predicted"/>
<reference evidence="3" key="1">
    <citation type="submission" date="2020-09" db="EMBL/GenBank/DDBJ databases">
        <authorList>
            <person name="Kim M.K."/>
        </authorList>
    </citation>
    <scope>NUCLEOTIDE SEQUENCE</scope>
    <source>
        <strain evidence="3">BT704</strain>
    </source>
</reference>
<dbReference type="PANTHER" id="PTHR37489">
    <property type="entry name" value="DUF3500 DOMAIN-CONTAINING PROTEIN"/>
    <property type="match status" value="1"/>
</dbReference>